<proteinExistence type="predicted"/>
<feature type="compositionally biased region" description="Polar residues" evidence="1">
    <location>
        <begin position="274"/>
        <end position="284"/>
    </location>
</feature>
<comment type="caution">
    <text evidence="2">The sequence shown here is derived from an EMBL/GenBank/DDBJ whole genome shotgun (WGS) entry which is preliminary data.</text>
</comment>
<evidence type="ECO:0000313" key="3">
    <source>
        <dbReference type="Proteomes" id="UP000769157"/>
    </source>
</evidence>
<dbReference type="GeneID" id="70236841"/>
<reference evidence="2" key="2">
    <citation type="submission" date="2021-01" db="EMBL/GenBank/DDBJ databases">
        <authorList>
            <person name="Schikora-Tamarit M.A."/>
        </authorList>
    </citation>
    <scope>NUCLEOTIDE SEQUENCE</scope>
    <source>
        <strain evidence="2">CBS6075</strain>
    </source>
</reference>
<dbReference type="Proteomes" id="UP000769157">
    <property type="component" value="Unassembled WGS sequence"/>
</dbReference>
<organism evidence="2 3">
    <name type="scientific">Ogataea philodendri</name>
    <dbReference type="NCBI Taxonomy" id="1378263"/>
    <lineage>
        <taxon>Eukaryota</taxon>
        <taxon>Fungi</taxon>
        <taxon>Dikarya</taxon>
        <taxon>Ascomycota</taxon>
        <taxon>Saccharomycotina</taxon>
        <taxon>Pichiomycetes</taxon>
        <taxon>Pichiales</taxon>
        <taxon>Pichiaceae</taxon>
        <taxon>Ogataea</taxon>
    </lineage>
</organism>
<feature type="region of interest" description="Disordered" evidence="1">
    <location>
        <begin position="270"/>
        <end position="290"/>
    </location>
</feature>
<accession>A0A9P8P2S5</accession>
<evidence type="ECO:0000313" key="2">
    <source>
        <dbReference type="EMBL" id="KAH3664162.1"/>
    </source>
</evidence>
<dbReference type="RefSeq" id="XP_046060442.1">
    <property type="nucleotide sequence ID" value="XM_046206001.1"/>
</dbReference>
<sequence length="290" mass="32629">MVFGVTQLAESSGDLTLVRWRHLVTRESIVKRRRTTNKNMSVIRRTRKFLLQELLGDVSLSDLWISSTWSLVNKVRNLQLIWVLLGQLIQLLLEENVIKTFGTVEQLDLGLVFLVLQNLVDDLVQWGDTSTSAKQVDLLVRVWSPLPLQNRTFECQGVVWLQTKDVGRHLTTIVVLNQKVKGALLFNIGDWGVWSNDVATLFGNEFGEHTRSDGQTGLGVWVSEFKSEQLGVGRQLLDVFDFQVNPLAITLQGNRRLIGNGRHGIVAQERAGGNCSNREGVSSSEARKTR</sequence>
<reference evidence="2" key="1">
    <citation type="journal article" date="2021" name="Open Biol.">
        <title>Shared evolutionary footprints suggest mitochondrial oxidative damage underlies multiple complex I losses in fungi.</title>
        <authorList>
            <person name="Schikora-Tamarit M.A."/>
            <person name="Marcet-Houben M."/>
            <person name="Nosek J."/>
            <person name="Gabaldon T."/>
        </authorList>
    </citation>
    <scope>NUCLEOTIDE SEQUENCE</scope>
    <source>
        <strain evidence="2">CBS6075</strain>
    </source>
</reference>
<evidence type="ECO:0000256" key="1">
    <source>
        <dbReference type="SAM" id="MobiDB-lite"/>
    </source>
</evidence>
<protein>
    <submittedName>
        <fullName evidence="2">Uncharacterized protein</fullName>
    </submittedName>
</protein>
<dbReference type="EMBL" id="JAEUBE010000352">
    <property type="protein sequence ID" value="KAH3664162.1"/>
    <property type="molecule type" value="Genomic_DNA"/>
</dbReference>
<name>A0A9P8P2S5_9ASCO</name>
<keyword evidence="3" id="KW-1185">Reference proteome</keyword>
<dbReference type="AlphaFoldDB" id="A0A9P8P2S5"/>
<gene>
    <name evidence="2" type="ORF">OGAPHI_004876</name>
</gene>